<gene>
    <name evidence="1" type="ORF">RRG08_033110</name>
</gene>
<accession>A0AAE1ECH2</accession>
<keyword evidence="2" id="KW-1185">Reference proteome</keyword>
<protein>
    <submittedName>
        <fullName evidence="1">Uncharacterized protein</fullName>
    </submittedName>
</protein>
<dbReference type="Proteomes" id="UP001283361">
    <property type="component" value="Unassembled WGS sequence"/>
</dbReference>
<comment type="caution">
    <text evidence="1">The sequence shown here is derived from an EMBL/GenBank/DDBJ whole genome shotgun (WGS) entry which is preliminary data.</text>
</comment>
<dbReference type="AlphaFoldDB" id="A0AAE1ECH2"/>
<proteinExistence type="predicted"/>
<dbReference type="EMBL" id="JAWDGP010000232">
    <property type="protein sequence ID" value="KAK3802471.1"/>
    <property type="molecule type" value="Genomic_DNA"/>
</dbReference>
<sequence length="108" mass="12355">MFLLPCNANFEKVTVQLIKTQTYADEEINLFSLVVDYSLVKISGLILHQPLENKNRPFELQASVQVPLPVCARLRPHYHHPEGRLFVATSLHISSQSQFIASHRVLDF</sequence>
<reference evidence="1" key="1">
    <citation type="journal article" date="2023" name="G3 (Bethesda)">
        <title>A reference genome for the long-term kleptoplast-retaining sea slug Elysia crispata morphotype clarki.</title>
        <authorList>
            <person name="Eastman K.E."/>
            <person name="Pendleton A.L."/>
            <person name="Shaikh M.A."/>
            <person name="Suttiyut T."/>
            <person name="Ogas R."/>
            <person name="Tomko P."/>
            <person name="Gavelis G."/>
            <person name="Widhalm J.R."/>
            <person name="Wisecaver J.H."/>
        </authorList>
    </citation>
    <scope>NUCLEOTIDE SEQUENCE</scope>
    <source>
        <strain evidence="1">ECLA1</strain>
    </source>
</reference>
<evidence type="ECO:0000313" key="2">
    <source>
        <dbReference type="Proteomes" id="UP001283361"/>
    </source>
</evidence>
<evidence type="ECO:0000313" key="1">
    <source>
        <dbReference type="EMBL" id="KAK3802471.1"/>
    </source>
</evidence>
<organism evidence="1 2">
    <name type="scientific">Elysia crispata</name>
    <name type="common">lettuce slug</name>
    <dbReference type="NCBI Taxonomy" id="231223"/>
    <lineage>
        <taxon>Eukaryota</taxon>
        <taxon>Metazoa</taxon>
        <taxon>Spiralia</taxon>
        <taxon>Lophotrochozoa</taxon>
        <taxon>Mollusca</taxon>
        <taxon>Gastropoda</taxon>
        <taxon>Heterobranchia</taxon>
        <taxon>Euthyneura</taxon>
        <taxon>Panpulmonata</taxon>
        <taxon>Sacoglossa</taxon>
        <taxon>Placobranchoidea</taxon>
        <taxon>Plakobranchidae</taxon>
        <taxon>Elysia</taxon>
    </lineage>
</organism>
<name>A0AAE1ECH2_9GAST</name>